<keyword evidence="2" id="KW-1133">Transmembrane helix</keyword>
<feature type="transmembrane region" description="Helical" evidence="2">
    <location>
        <begin position="132"/>
        <end position="159"/>
    </location>
</feature>
<feature type="transmembrane region" description="Helical" evidence="2">
    <location>
        <begin position="327"/>
        <end position="347"/>
    </location>
</feature>
<evidence type="ECO:0000313" key="4">
    <source>
        <dbReference type="Proteomes" id="UP000028582"/>
    </source>
</evidence>
<evidence type="ECO:0000313" key="3">
    <source>
        <dbReference type="EMBL" id="ETO61457.1"/>
    </source>
</evidence>
<dbReference type="InterPro" id="IPR032675">
    <property type="entry name" value="LRR_dom_sf"/>
</dbReference>
<evidence type="ECO:0008006" key="5">
    <source>
        <dbReference type="Google" id="ProtNLM"/>
    </source>
</evidence>
<dbReference type="Gene3D" id="3.40.395.10">
    <property type="entry name" value="Adenoviral Proteinase, Chain A"/>
    <property type="match status" value="1"/>
</dbReference>
<dbReference type="SUPFAM" id="SSF52058">
    <property type="entry name" value="L domain-like"/>
    <property type="match status" value="1"/>
</dbReference>
<feature type="region of interest" description="Disordered" evidence="1">
    <location>
        <begin position="417"/>
        <end position="446"/>
    </location>
</feature>
<dbReference type="Gene3D" id="3.80.10.10">
    <property type="entry name" value="Ribonuclease Inhibitor"/>
    <property type="match status" value="1"/>
</dbReference>
<feature type="transmembrane region" description="Helical" evidence="2">
    <location>
        <begin position="459"/>
        <end position="479"/>
    </location>
</feature>
<keyword evidence="2" id="KW-0812">Transmembrane</keyword>
<name>A0A080Z496_PHYNI</name>
<protein>
    <recommendedName>
        <fullName evidence="5">Ubiquitin-like protease family profile domain-containing protein</fullName>
    </recommendedName>
</protein>
<accession>A0A080Z496</accession>
<evidence type="ECO:0000256" key="2">
    <source>
        <dbReference type="SAM" id="Phobius"/>
    </source>
</evidence>
<proteinExistence type="predicted"/>
<comment type="caution">
    <text evidence="3">The sequence shown here is derived from an EMBL/GenBank/DDBJ whole genome shotgun (WGS) entry which is preliminary data.</text>
</comment>
<dbReference type="OrthoDB" id="70344at2759"/>
<gene>
    <name evidence="3" type="ORF">F444_20537</name>
</gene>
<evidence type="ECO:0000256" key="1">
    <source>
        <dbReference type="SAM" id="MobiDB-lite"/>
    </source>
</evidence>
<reference evidence="3 4" key="1">
    <citation type="submission" date="2013-11" db="EMBL/GenBank/DDBJ databases">
        <title>The Genome Sequence of Phytophthora parasitica P1976.</title>
        <authorList>
            <consortium name="The Broad Institute Genomics Platform"/>
            <person name="Russ C."/>
            <person name="Tyler B."/>
            <person name="Panabieres F."/>
            <person name="Shan W."/>
            <person name="Tripathy S."/>
            <person name="Grunwald N."/>
            <person name="Machado M."/>
            <person name="Johnson C.S."/>
            <person name="Walker B."/>
            <person name="Young S."/>
            <person name="Zeng Q."/>
            <person name="Gargeya S."/>
            <person name="Fitzgerald M."/>
            <person name="Haas B."/>
            <person name="Abouelleil A."/>
            <person name="Allen A.W."/>
            <person name="Alvarado L."/>
            <person name="Arachchi H.M."/>
            <person name="Berlin A.M."/>
            <person name="Chapman S.B."/>
            <person name="Gainer-Dewar J."/>
            <person name="Goldberg J."/>
            <person name="Griggs A."/>
            <person name="Gujja S."/>
            <person name="Hansen M."/>
            <person name="Howarth C."/>
            <person name="Imamovic A."/>
            <person name="Ireland A."/>
            <person name="Larimer J."/>
            <person name="McCowan C."/>
            <person name="Murphy C."/>
            <person name="Pearson M."/>
            <person name="Poon T.W."/>
            <person name="Priest M."/>
            <person name="Roberts A."/>
            <person name="Saif S."/>
            <person name="Shea T."/>
            <person name="Sisk P."/>
            <person name="Sykes S."/>
            <person name="Wortman J."/>
            <person name="Nusbaum C."/>
            <person name="Birren B."/>
        </authorList>
    </citation>
    <scope>NUCLEOTIDE SEQUENCE [LARGE SCALE GENOMIC DNA]</scope>
    <source>
        <strain evidence="3 4">P1976</strain>
    </source>
</reference>
<sequence>MIDLEGGTVEVYDSSSSSYTMSVRVLAQTLVHLLPTSVQTPFRVWVFDSGLGVQTDSYNCGIYVLLAFEMFCGAEPLGYVDKKTLQCLRYRYLRTSAMIRVAPARASNRLNQDSRGISAALPRCNLSKRAFVALWMFMVLFHGVSAVFLILNAKLYWIMENEYIDYFTNLLAPAQDRHFQTVGAVLCVLGIANGMQLVSHVGSSILKWKTTARPLGPSSRVMAFCASIVNKIVSTRNEEINGNLYGRVFAIRKIVEIATQVPGTYLYSTLIARPWINHVKVAFLGLNCWSSFVVYQMITKPNRVGTEVTTSGMSCGSARFVAEVVDVLLAAATGMLLPSAIFVPYLMEFNINTLDFPDTMLYDDAEFVNLVLENRAFFAISWGDAVTKIVPHVSVFVCLVAIGSILESEVLHVKDAPSSSPLHKVRSQRSNLKVDSHSASKKASKSCKPTRRFDHIYRLVVRNVFLVTGVIVTVLHFIAQYSTTRGDLDLIDKSCLQKMHPWFSQNYSCTVVKYNCYALGVASPPSDALGWLEREALRTVVFMHCSGFVMPESIREFPLLMGIELWNTTIVRWGEESALSAELHPVMLFMIMSYVNMTEVPTGILPLPSPARLTDLEFSHTNLTALPDSVADSWSMVEILYLEHSLFQQFPSVVMKIPVLSELSLIDNKIESMPDDSLVTAASTYFYDLALSRNPLQELPDARSETFEVSLLSLEFTQITELPSWVYTSILESVSLGGSPMCEEGRNVSLTSIEVCGQDENSWDQLGGERFPVQLVQQLREF</sequence>
<dbReference type="AlphaFoldDB" id="A0A080Z496"/>
<keyword evidence="2" id="KW-0472">Membrane</keyword>
<dbReference type="Proteomes" id="UP000028582">
    <property type="component" value="Unassembled WGS sequence"/>
</dbReference>
<dbReference type="SUPFAM" id="SSF54001">
    <property type="entry name" value="Cysteine proteinases"/>
    <property type="match status" value="1"/>
</dbReference>
<organism evidence="3 4">
    <name type="scientific">Phytophthora nicotianae P1976</name>
    <dbReference type="NCBI Taxonomy" id="1317066"/>
    <lineage>
        <taxon>Eukaryota</taxon>
        <taxon>Sar</taxon>
        <taxon>Stramenopiles</taxon>
        <taxon>Oomycota</taxon>
        <taxon>Peronosporomycetes</taxon>
        <taxon>Peronosporales</taxon>
        <taxon>Peronosporaceae</taxon>
        <taxon>Phytophthora</taxon>
    </lineage>
</organism>
<dbReference type="InterPro" id="IPR038765">
    <property type="entry name" value="Papain-like_cys_pep_sf"/>
</dbReference>
<feature type="transmembrane region" description="Helical" evidence="2">
    <location>
        <begin position="389"/>
        <end position="406"/>
    </location>
</feature>
<dbReference type="EMBL" id="ANJA01003775">
    <property type="protein sequence ID" value="ETO61457.1"/>
    <property type="molecule type" value="Genomic_DNA"/>
</dbReference>